<dbReference type="OrthoDB" id="443318at2759"/>
<dbReference type="Gene3D" id="3.40.50.1820">
    <property type="entry name" value="alpha/beta hydrolase"/>
    <property type="match status" value="1"/>
</dbReference>
<accession>A0A5N6U1P8</accession>
<comment type="similarity">
    <text evidence="1">Belongs to the peptidase S10 family.</text>
</comment>
<dbReference type="PANTHER" id="PTHR11802">
    <property type="entry name" value="SERINE PROTEASE FAMILY S10 SERINE CARBOXYPEPTIDASE"/>
    <property type="match status" value="1"/>
</dbReference>
<feature type="chain" id="PRO_5024968473" evidence="6">
    <location>
        <begin position="16"/>
        <end position="479"/>
    </location>
</feature>
<keyword evidence="5" id="KW-0325">Glycoprotein</keyword>
<dbReference type="PROSITE" id="PS00560">
    <property type="entry name" value="CARBOXYPEPT_SER_HIS"/>
    <property type="match status" value="1"/>
</dbReference>
<dbReference type="GO" id="GO:0006508">
    <property type="term" value="P:proteolysis"/>
    <property type="evidence" value="ECO:0007669"/>
    <property type="project" value="UniProtKB-KW"/>
</dbReference>
<evidence type="ECO:0000313" key="7">
    <source>
        <dbReference type="EMBL" id="KAE8152319.1"/>
    </source>
</evidence>
<evidence type="ECO:0000256" key="2">
    <source>
        <dbReference type="ARBA" id="ARBA00022645"/>
    </source>
</evidence>
<dbReference type="InterPro" id="IPR001563">
    <property type="entry name" value="Peptidase_S10"/>
</dbReference>
<dbReference type="PRINTS" id="PR00724">
    <property type="entry name" value="CRBOXYPTASEC"/>
</dbReference>
<dbReference type="Gene3D" id="1.10.287.410">
    <property type="match status" value="1"/>
</dbReference>
<keyword evidence="4 7" id="KW-0378">Hydrolase</keyword>
<feature type="signal peptide" evidence="6">
    <location>
        <begin position="1"/>
        <end position="15"/>
    </location>
</feature>
<dbReference type="GO" id="GO:0000324">
    <property type="term" value="C:fungal-type vacuole"/>
    <property type="evidence" value="ECO:0007669"/>
    <property type="project" value="TreeGrafter"/>
</dbReference>
<evidence type="ECO:0000256" key="4">
    <source>
        <dbReference type="ARBA" id="ARBA00022801"/>
    </source>
</evidence>
<protein>
    <submittedName>
        <fullName evidence="7">Alpha/Beta hydrolase protein</fullName>
    </submittedName>
</protein>
<keyword evidence="3" id="KW-0645">Protease</keyword>
<dbReference type="GO" id="GO:0004185">
    <property type="term" value="F:serine-type carboxypeptidase activity"/>
    <property type="evidence" value="ECO:0007669"/>
    <property type="project" value="InterPro"/>
</dbReference>
<proteinExistence type="inferred from homology"/>
<evidence type="ECO:0000256" key="6">
    <source>
        <dbReference type="SAM" id="SignalP"/>
    </source>
</evidence>
<gene>
    <name evidence="7" type="ORF">BDV25DRAFT_170595</name>
</gene>
<reference evidence="7 8" key="1">
    <citation type="submission" date="2019-04" db="EMBL/GenBank/DDBJ databases">
        <title>Friends and foes A comparative genomics study of 23 Aspergillus species from section Flavi.</title>
        <authorList>
            <consortium name="DOE Joint Genome Institute"/>
            <person name="Kjaerbolling I."/>
            <person name="Vesth T."/>
            <person name="Frisvad J.C."/>
            <person name="Nybo J.L."/>
            <person name="Theobald S."/>
            <person name="Kildgaard S."/>
            <person name="Isbrandt T."/>
            <person name="Kuo A."/>
            <person name="Sato A."/>
            <person name="Lyhne E.K."/>
            <person name="Kogle M.E."/>
            <person name="Wiebenga A."/>
            <person name="Kun R.S."/>
            <person name="Lubbers R.J."/>
            <person name="Makela M.R."/>
            <person name="Barry K."/>
            <person name="Chovatia M."/>
            <person name="Clum A."/>
            <person name="Daum C."/>
            <person name="Haridas S."/>
            <person name="He G."/>
            <person name="LaButti K."/>
            <person name="Lipzen A."/>
            <person name="Mondo S."/>
            <person name="Riley R."/>
            <person name="Salamov A."/>
            <person name="Simmons B.A."/>
            <person name="Magnuson J.K."/>
            <person name="Henrissat B."/>
            <person name="Mortensen U.H."/>
            <person name="Larsen T.O."/>
            <person name="Devries R.P."/>
            <person name="Grigoriev I.V."/>
            <person name="Machida M."/>
            <person name="Baker S.E."/>
            <person name="Andersen M.R."/>
        </authorList>
    </citation>
    <scope>NUCLEOTIDE SEQUENCE [LARGE SCALE GENOMIC DNA]</scope>
    <source>
        <strain evidence="7 8">IBT 18842</strain>
    </source>
</reference>
<sequence length="479" mass="53083">MYLTILTALLGLTHATQTPLLETDNFQTITSKQTNHTIRIRPQSETTCAAHSAQYTGWLDIGPQHLFFWYFESQNDPANDPLTLWLNGGPGGSSMIGLFQELGPCLVNEHGNGTVYSPWGWSKNSNLLFVDQPGNVGFSYVDEGAEVPGDSATAAVDMHRFLQLFVSEVFPELNKSEVHLSGESFAGHYIPYLGAQIVTQNTLYPNEPQVNLKSCLVGNGYMSPKDIYFGYWETLCTTNPGVATPVFNETRCDILSTNMPRCMDLLDVCESHPDPAICQAAETVCYDGVVGWYEDESGRGGRNRFDITAPCDLNEMCYPQTLWVQKYLNSKPVWDALSPPAEVKEYVLESEAVVDAFARTSDRMTSASDLVIFLLESGVDFLAYQGNLDLACNTAGNLKWAESLRWKGQTEFTARRLTPWSAVVEGVEARVGNVKEVRGDEAGRFAFVTIDGAGHLVPQDRPDVAFDLMNRWIGGRDFI</sequence>
<dbReference type="SUPFAM" id="SSF53474">
    <property type="entry name" value="alpha/beta-Hydrolases"/>
    <property type="match status" value="1"/>
</dbReference>
<dbReference type="Proteomes" id="UP000325780">
    <property type="component" value="Unassembled WGS sequence"/>
</dbReference>
<dbReference type="InterPro" id="IPR033124">
    <property type="entry name" value="Ser_caboxypep_his_AS"/>
</dbReference>
<dbReference type="AlphaFoldDB" id="A0A5N6U1P8"/>
<keyword evidence="6" id="KW-0732">Signal</keyword>
<name>A0A5N6U1P8_ASPAV</name>
<keyword evidence="8" id="KW-1185">Reference proteome</keyword>
<dbReference type="InterPro" id="IPR029058">
    <property type="entry name" value="AB_hydrolase_fold"/>
</dbReference>
<evidence type="ECO:0000313" key="8">
    <source>
        <dbReference type="Proteomes" id="UP000325780"/>
    </source>
</evidence>
<organism evidence="7 8">
    <name type="scientific">Aspergillus avenaceus</name>
    <dbReference type="NCBI Taxonomy" id="36643"/>
    <lineage>
        <taxon>Eukaryota</taxon>
        <taxon>Fungi</taxon>
        <taxon>Dikarya</taxon>
        <taxon>Ascomycota</taxon>
        <taxon>Pezizomycotina</taxon>
        <taxon>Eurotiomycetes</taxon>
        <taxon>Eurotiomycetidae</taxon>
        <taxon>Eurotiales</taxon>
        <taxon>Aspergillaceae</taxon>
        <taxon>Aspergillus</taxon>
        <taxon>Aspergillus subgen. Circumdati</taxon>
    </lineage>
</organism>
<dbReference type="Pfam" id="PF00450">
    <property type="entry name" value="Peptidase_S10"/>
    <property type="match status" value="1"/>
</dbReference>
<dbReference type="EMBL" id="ML742055">
    <property type="protein sequence ID" value="KAE8152319.1"/>
    <property type="molecule type" value="Genomic_DNA"/>
</dbReference>
<evidence type="ECO:0000256" key="5">
    <source>
        <dbReference type="ARBA" id="ARBA00023180"/>
    </source>
</evidence>
<dbReference type="PANTHER" id="PTHR11802:SF432">
    <property type="entry name" value="Y, PUTATIVE-RELATED"/>
    <property type="match status" value="1"/>
</dbReference>
<evidence type="ECO:0000256" key="3">
    <source>
        <dbReference type="ARBA" id="ARBA00022670"/>
    </source>
</evidence>
<evidence type="ECO:0000256" key="1">
    <source>
        <dbReference type="ARBA" id="ARBA00009431"/>
    </source>
</evidence>
<keyword evidence="2" id="KW-0121">Carboxypeptidase</keyword>